<dbReference type="AlphaFoldDB" id="A0A5K7ZUU1"/>
<organism evidence="1 2">
    <name type="scientific">Desulfosarcina ovata subsp. sediminis</name>
    <dbReference type="NCBI Taxonomy" id="885957"/>
    <lineage>
        <taxon>Bacteria</taxon>
        <taxon>Pseudomonadati</taxon>
        <taxon>Thermodesulfobacteriota</taxon>
        <taxon>Desulfobacteria</taxon>
        <taxon>Desulfobacterales</taxon>
        <taxon>Desulfosarcinaceae</taxon>
        <taxon>Desulfosarcina</taxon>
    </lineage>
</organism>
<reference evidence="1 2" key="1">
    <citation type="submission" date="2019-11" db="EMBL/GenBank/DDBJ databases">
        <title>Comparative genomics of hydrocarbon-degrading Desulfosarcina strains.</title>
        <authorList>
            <person name="Watanabe M."/>
            <person name="Kojima H."/>
            <person name="Fukui M."/>
        </authorList>
    </citation>
    <scope>NUCLEOTIDE SEQUENCE [LARGE SCALE GENOMIC DNA]</scope>
    <source>
        <strain evidence="1 2">28bB2T</strain>
    </source>
</reference>
<dbReference type="KEGG" id="dov:DSCO28_45100"/>
<sequence length="45" mass="4845">MNHNVSQSSAVSTDIAKGSTDVLKNADSLAKMAEQLNHLVGRFKM</sequence>
<evidence type="ECO:0008006" key="3">
    <source>
        <dbReference type="Google" id="ProtNLM"/>
    </source>
</evidence>
<name>A0A5K7ZUU1_9BACT</name>
<dbReference type="Proteomes" id="UP000425960">
    <property type="component" value="Chromosome"/>
</dbReference>
<gene>
    <name evidence="1" type="ORF">DSCO28_45100</name>
</gene>
<dbReference type="EMBL" id="AP021876">
    <property type="protein sequence ID" value="BBO83944.1"/>
    <property type="molecule type" value="Genomic_DNA"/>
</dbReference>
<protein>
    <recommendedName>
        <fullName evidence="3">Methyl-accepting chemotaxis protein</fullName>
    </recommendedName>
</protein>
<evidence type="ECO:0000313" key="2">
    <source>
        <dbReference type="Proteomes" id="UP000425960"/>
    </source>
</evidence>
<evidence type="ECO:0000313" key="1">
    <source>
        <dbReference type="EMBL" id="BBO83944.1"/>
    </source>
</evidence>
<accession>A0A5K7ZUU1</accession>
<proteinExistence type="predicted"/>
<dbReference type="RefSeq" id="WP_155311482.1">
    <property type="nucleotide sequence ID" value="NZ_AP021876.1"/>
</dbReference>